<dbReference type="GO" id="GO:0050660">
    <property type="term" value="F:flavin adenine dinucleotide binding"/>
    <property type="evidence" value="ECO:0007669"/>
    <property type="project" value="InterPro"/>
</dbReference>
<evidence type="ECO:0000256" key="5">
    <source>
        <dbReference type="ARBA" id="ARBA00050018"/>
    </source>
</evidence>
<dbReference type="SUPFAM" id="SSF51905">
    <property type="entry name" value="FAD/NAD(P)-binding domain"/>
    <property type="match status" value="1"/>
</dbReference>
<dbReference type="OrthoDB" id="3214401at2"/>
<dbReference type="InterPro" id="IPR012727">
    <property type="entry name" value="Gly_oxidase_ThiO"/>
</dbReference>
<dbReference type="Gene3D" id="3.30.9.10">
    <property type="entry name" value="D-Amino Acid Oxidase, subunit A, domain 2"/>
    <property type="match status" value="1"/>
</dbReference>
<keyword evidence="9" id="KW-1185">Reference proteome</keyword>
<dbReference type="SUPFAM" id="SSF54373">
    <property type="entry name" value="FAD-linked reductases, C-terminal domain"/>
    <property type="match status" value="1"/>
</dbReference>
<dbReference type="AlphaFoldDB" id="A0A285V9P3"/>
<proteinExistence type="predicted"/>
<evidence type="ECO:0000256" key="6">
    <source>
        <dbReference type="SAM" id="MobiDB-lite"/>
    </source>
</evidence>
<comment type="catalytic activity">
    <reaction evidence="4">
        <text>glycine + O2 + H2O = glyoxylate + H2O2 + NH4(+)</text>
        <dbReference type="Rhea" id="RHEA:11532"/>
        <dbReference type="ChEBI" id="CHEBI:15377"/>
        <dbReference type="ChEBI" id="CHEBI:15379"/>
        <dbReference type="ChEBI" id="CHEBI:16240"/>
        <dbReference type="ChEBI" id="CHEBI:28938"/>
        <dbReference type="ChEBI" id="CHEBI:36655"/>
        <dbReference type="ChEBI" id="CHEBI:57305"/>
        <dbReference type="EC" id="1.4.3.19"/>
    </reaction>
</comment>
<dbReference type="EMBL" id="OBQI01000005">
    <property type="protein sequence ID" value="SOC50824.1"/>
    <property type="molecule type" value="Genomic_DNA"/>
</dbReference>
<dbReference type="GO" id="GO:0009229">
    <property type="term" value="P:thiamine diphosphate biosynthetic process"/>
    <property type="evidence" value="ECO:0007669"/>
    <property type="project" value="UniProtKB-UniPathway"/>
</dbReference>
<protein>
    <recommendedName>
        <fullName evidence="5">glycine oxidase</fullName>
        <ecNumber evidence="5">1.4.3.19</ecNumber>
    </recommendedName>
</protein>
<feature type="domain" description="FAD dependent oxidoreductase" evidence="7">
    <location>
        <begin position="3"/>
        <end position="349"/>
    </location>
</feature>
<dbReference type="EC" id="1.4.3.19" evidence="5"/>
<dbReference type="Proteomes" id="UP000219435">
    <property type="component" value="Unassembled WGS sequence"/>
</dbReference>
<dbReference type="GO" id="GO:0005737">
    <property type="term" value="C:cytoplasm"/>
    <property type="evidence" value="ECO:0007669"/>
    <property type="project" value="TreeGrafter"/>
</dbReference>
<keyword evidence="3" id="KW-0560">Oxidoreductase</keyword>
<feature type="region of interest" description="Disordered" evidence="6">
    <location>
        <begin position="119"/>
        <end position="141"/>
    </location>
</feature>
<feature type="compositionally biased region" description="Basic and acidic residues" evidence="6">
    <location>
        <begin position="122"/>
        <end position="132"/>
    </location>
</feature>
<evidence type="ECO:0000259" key="7">
    <source>
        <dbReference type="Pfam" id="PF01266"/>
    </source>
</evidence>
<evidence type="ECO:0000313" key="9">
    <source>
        <dbReference type="Proteomes" id="UP000219435"/>
    </source>
</evidence>
<organism evidence="8 9">
    <name type="scientific">Blastococcus aggregatus</name>
    <dbReference type="NCBI Taxonomy" id="38502"/>
    <lineage>
        <taxon>Bacteria</taxon>
        <taxon>Bacillati</taxon>
        <taxon>Actinomycetota</taxon>
        <taxon>Actinomycetes</taxon>
        <taxon>Geodermatophilales</taxon>
        <taxon>Geodermatophilaceae</taxon>
        <taxon>Blastococcus</taxon>
    </lineage>
</organism>
<dbReference type="PANTHER" id="PTHR13847:SF289">
    <property type="entry name" value="GLYCINE OXIDASE"/>
    <property type="match status" value="1"/>
</dbReference>
<evidence type="ECO:0000256" key="3">
    <source>
        <dbReference type="ARBA" id="ARBA00023002"/>
    </source>
</evidence>
<dbReference type="UniPathway" id="UPA00060"/>
<dbReference type="GO" id="GO:0043799">
    <property type="term" value="F:glycine oxidase activity"/>
    <property type="evidence" value="ECO:0007669"/>
    <property type="project" value="UniProtKB-EC"/>
</dbReference>
<dbReference type="PANTHER" id="PTHR13847">
    <property type="entry name" value="SARCOSINE DEHYDROGENASE-RELATED"/>
    <property type="match status" value="1"/>
</dbReference>
<comment type="pathway">
    <text evidence="1">Cofactor biosynthesis; thiamine diphosphate biosynthesis.</text>
</comment>
<dbReference type="Pfam" id="PF01266">
    <property type="entry name" value="DAO"/>
    <property type="match status" value="1"/>
</dbReference>
<dbReference type="InterPro" id="IPR006076">
    <property type="entry name" value="FAD-dep_OxRdtase"/>
</dbReference>
<reference evidence="9" key="1">
    <citation type="submission" date="2017-08" db="EMBL/GenBank/DDBJ databases">
        <authorList>
            <person name="Varghese N."/>
            <person name="Submissions S."/>
        </authorList>
    </citation>
    <scope>NUCLEOTIDE SEQUENCE [LARGE SCALE GENOMIC DNA]</scope>
    <source>
        <strain evidence="9">DSM 4725</strain>
    </source>
</reference>
<accession>A0A285V9P3</accession>
<evidence type="ECO:0000256" key="2">
    <source>
        <dbReference type="ARBA" id="ARBA00022977"/>
    </source>
</evidence>
<evidence type="ECO:0000256" key="1">
    <source>
        <dbReference type="ARBA" id="ARBA00004948"/>
    </source>
</evidence>
<gene>
    <name evidence="8" type="ORF">SAMN05660748_3583</name>
</gene>
<keyword evidence="2" id="KW-0784">Thiamine biosynthesis</keyword>
<dbReference type="NCBIfam" id="TIGR02352">
    <property type="entry name" value="thiamin_ThiO"/>
    <property type="match status" value="1"/>
</dbReference>
<dbReference type="RefSeq" id="WP_097196332.1">
    <property type="nucleotide sequence ID" value="NZ_OBQI01000005.1"/>
</dbReference>
<dbReference type="Gene3D" id="3.50.50.60">
    <property type="entry name" value="FAD/NAD(P)-binding domain"/>
    <property type="match status" value="1"/>
</dbReference>
<sequence>MTDVAVAGGGLIGLSVAWRAAQRGLSVSVVDDAPGSGASSAAAGMLAPVTEVSYGEEALLRLCLASLERYPAFVAEVERAGGVPVELRTVGTLVVGFDEDDMRQLDALHRYQQELGLSAERLTPRETRRREPSLTPRVRGGLAVSGDHSVDGRALHAALSTAAAAAGVRFVRERIADVEVSGGRAAGLWTTAGTLVPADVVVLAMGAWSATLPSVGALPVRPVKGQILRMAGAADLLEGTVRALVRGRHVYLVPYAGDGLIVGATVEDRGFDAAVTAGGVHDLLHDAIEVVPGVTELELVETLARWRPGTADNAPVLGPSELPGLVLATGHHRNGVLLTPITGDLIGELLGTGTLPELAAPFSVDRFGGR</sequence>
<evidence type="ECO:0000313" key="8">
    <source>
        <dbReference type="EMBL" id="SOC50824.1"/>
    </source>
</evidence>
<name>A0A285V9P3_9ACTN</name>
<dbReference type="InterPro" id="IPR036188">
    <property type="entry name" value="FAD/NAD-bd_sf"/>
</dbReference>
<evidence type="ECO:0000256" key="4">
    <source>
        <dbReference type="ARBA" id="ARBA00049872"/>
    </source>
</evidence>
<dbReference type="GO" id="GO:0009228">
    <property type="term" value="P:thiamine biosynthetic process"/>
    <property type="evidence" value="ECO:0007669"/>
    <property type="project" value="UniProtKB-KW"/>
</dbReference>